<sequence length="68" mass="7508">MKSFLIIFLATTVFVAVISEEPFTCCLGSSHCTCKCVLIEECRGETCPNKPCTPPYVLCCKPNRFGIN</sequence>
<comment type="caution">
    <text evidence="2">The sequence shown here is derived from an EMBL/GenBank/DDBJ whole genome shotgun (WGS) entry which is preliminary data.</text>
</comment>
<feature type="signal peptide" evidence="1">
    <location>
        <begin position="1"/>
        <end position="19"/>
    </location>
</feature>
<gene>
    <name evidence="2" type="ORF">RN001_005384</name>
</gene>
<evidence type="ECO:0000256" key="1">
    <source>
        <dbReference type="SAM" id="SignalP"/>
    </source>
</evidence>
<organism evidence="2 3">
    <name type="scientific">Aquatica leii</name>
    <dbReference type="NCBI Taxonomy" id="1421715"/>
    <lineage>
        <taxon>Eukaryota</taxon>
        <taxon>Metazoa</taxon>
        <taxon>Ecdysozoa</taxon>
        <taxon>Arthropoda</taxon>
        <taxon>Hexapoda</taxon>
        <taxon>Insecta</taxon>
        <taxon>Pterygota</taxon>
        <taxon>Neoptera</taxon>
        <taxon>Endopterygota</taxon>
        <taxon>Coleoptera</taxon>
        <taxon>Polyphaga</taxon>
        <taxon>Elateriformia</taxon>
        <taxon>Elateroidea</taxon>
        <taxon>Lampyridae</taxon>
        <taxon>Luciolinae</taxon>
        <taxon>Aquatica</taxon>
    </lineage>
</organism>
<feature type="chain" id="PRO_5042934715" evidence="1">
    <location>
        <begin position="20"/>
        <end position="68"/>
    </location>
</feature>
<protein>
    <submittedName>
        <fullName evidence="2">Uncharacterized protein</fullName>
    </submittedName>
</protein>
<keyword evidence="1" id="KW-0732">Signal</keyword>
<reference evidence="3" key="1">
    <citation type="submission" date="2023-01" db="EMBL/GenBank/DDBJ databases">
        <title>Key to firefly adult light organ development and bioluminescence: homeobox transcription factors regulate luciferase expression and transportation to peroxisome.</title>
        <authorList>
            <person name="Fu X."/>
        </authorList>
    </citation>
    <scope>NUCLEOTIDE SEQUENCE [LARGE SCALE GENOMIC DNA]</scope>
</reference>
<dbReference type="EMBL" id="JARPUR010000002">
    <property type="protein sequence ID" value="KAK4882065.1"/>
    <property type="molecule type" value="Genomic_DNA"/>
</dbReference>
<accession>A0AAN7Q6U4</accession>
<evidence type="ECO:0000313" key="3">
    <source>
        <dbReference type="Proteomes" id="UP001353858"/>
    </source>
</evidence>
<evidence type="ECO:0000313" key="2">
    <source>
        <dbReference type="EMBL" id="KAK4882065.1"/>
    </source>
</evidence>
<proteinExistence type="predicted"/>
<keyword evidence="3" id="KW-1185">Reference proteome</keyword>
<dbReference type="Proteomes" id="UP001353858">
    <property type="component" value="Unassembled WGS sequence"/>
</dbReference>
<dbReference type="AlphaFoldDB" id="A0AAN7Q6U4"/>
<name>A0AAN7Q6U4_9COLE</name>